<evidence type="ECO:0000313" key="1">
    <source>
        <dbReference type="EMBL" id="MPQ42779.1"/>
    </source>
</evidence>
<evidence type="ECO:0000313" key="2">
    <source>
        <dbReference type="Proteomes" id="UP000430345"/>
    </source>
</evidence>
<name>A0A6I1MR56_9CLOT</name>
<accession>A0A6I1MR56</accession>
<dbReference type="AlphaFoldDB" id="A0A6I1MR56"/>
<dbReference type="RefSeq" id="WP_152887714.1">
    <property type="nucleotide sequence ID" value="NZ_WHJC01000021.1"/>
</dbReference>
<comment type="caution">
    <text evidence="1">The sequence shown here is derived from an EMBL/GenBank/DDBJ whole genome shotgun (WGS) entry which is preliminary data.</text>
</comment>
<gene>
    <name evidence="1" type="ORF">GBZ86_03295</name>
</gene>
<organism evidence="1 2">
    <name type="scientific">Clostridium tarantellae</name>
    <dbReference type="NCBI Taxonomy" id="39493"/>
    <lineage>
        <taxon>Bacteria</taxon>
        <taxon>Bacillati</taxon>
        <taxon>Bacillota</taxon>
        <taxon>Clostridia</taxon>
        <taxon>Eubacteriales</taxon>
        <taxon>Clostridiaceae</taxon>
        <taxon>Clostridium</taxon>
    </lineage>
</organism>
<keyword evidence="2" id="KW-1185">Reference proteome</keyword>
<dbReference type="Proteomes" id="UP000430345">
    <property type="component" value="Unassembled WGS sequence"/>
</dbReference>
<sequence length="180" mass="20738">MLKRKALTDLLSLLKGRSNSLFRAMENIENSKEHINVETKDKFLFYLDNLACAITSIDLVLGDEGDKISKIKLEELCKNILIVFEQDYNYLVALDKKITREGDVLSETEGQPLYEDTKKLSNDVKSLEAKYESHKMGLLQEYKYIKEIFIGLTSTDDSFNTFKIKLNNMANEVFTYIELA</sequence>
<dbReference type="EMBL" id="WHJC01000021">
    <property type="protein sequence ID" value="MPQ42779.1"/>
    <property type="molecule type" value="Genomic_DNA"/>
</dbReference>
<proteinExistence type="predicted"/>
<protein>
    <submittedName>
        <fullName evidence="1">Uncharacterized protein</fullName>
    </submittedName>
</protein>
<reference evidence="1 2" key="1">
    <citation type="submission" date="2019-10" db="EMBL/GenBank/DDBJ databases">
        <title>The Genome Sequence of Clostridium tarantellae Isolated from Fish Brain.</title>
        <authorList>
            <person name="Bano L."/>
            <person name="Kiel M."/>
            <person name="Sales G."/>
            <person name="Doxey A.C."/>
            <person name="Mansfield M.J."/>
            <person name="Schiavone M."/>
            <person name="Rossetto O."/>
            <person name="Pirazzini M."/>
            <person name="Dobrindt U."/>
            <person name="Montecucco C."/>
        </authorList>
    </citation>
    <scope>NUCLEOTIDE SEQUENCE [LARGE SCALE GENOMIC DNA]</scope>
    <source>
        <strain evidence="1 2">DSM 3997</strain>
    </source>
</reference>